<keyword evidence="2" id="KW-1185">Reference proteome</keyword>
<organism evidence="1 2">
    <name type="scientific">Brassica napus</name>
    <name type="common">Rape</name>
    <dbReference type="NCBI Taxonomy" id="3708"/>
    <lineage>
        <taxon>Eukaryota</taxon>
        <taxon>Viridiplantae</taxon>
        <taxon>Streptophyta</taxon>
        <taxon>Embryophyta</taxon>
        <taxon>Tracheophyta</taxon>
        <taxon>Spermatophyta</taxon>
        <taxon>Magnoliopsida</taxon>
        <taxon>eudicotyledons</taxon>
        <taxon>Gunneridae</taxon>
        <taxon>Pentapetalae</taxon>
        <taxon>rosids</taxon>
        <taxon>malvids</taxon>
        <taxon>Brassicales</taxon>
        <taxon>Brassicaceae</taxon>
        <taxon>Brassiceae</taxon>
        <taxon>Brassica</taxon>
    </lineage>
</organism>
<dbReference type="EMBL" id="JAGKQM010000013">
    <property type="protein sequence ID" value="KAH0888357.1"/>
    <property type="molecule type" value="Genomic_DNA"/>
</dbReference>
<name>A0ABQ8A732_BRANA</name>
<evidence type="ECO:0000313" key="2">
    <source>
        <dbReference type="Proteomes" id="UP000824890"/>
    </source>
</evidence>
<sequence length="66" mass="7864">MCLWNVIQKQLTSLFLPHERLSQSTCFDYFFSNFFFLINTALNIDVRMKQYYHKKVGLLSVSEIVP</sequence>
<protein>
    <submittedName>
        <fullName evidence="1">Uncharacterized protein</fullName>
    </submittedName>
</protein>
<comment type="caution">
    <text evidence="1">The sequence shown here is derived from an EMBL/GenBank/DDBJ whole genome shotgun (WGS) entry which is preliminary data.</text>
</comment>
<dbReference type="Proteomes" id="UP000824890">
    <property type="component" value="Unassembled WGS sequence"/>
</dbReference>
<reference evidence="1 2" key="1">
    <citation type="submission" date="2021-05" db="EMBL/GenBank/DDBJ databases">
        <title>Genome Assembly of Synthetic Allotetraploid Brassica napus Reveals Homoeologous Exchanges between Subgenomes.</title>
        <authorList>
            <person name="Davis J.T."/>
        </authorList>
    </citation>
    <scope>NUCLEOTIDE SEQUENCE [LARGE SCALE GENOMIC DNA]</scope>
    <source>
        <strain evidence="2">cv. Da-Ae</strain>
        <tissue evidence="1">Seedling</tissue>
    </source>
</reference>
<proteinExistence type="predicted"/>
<accession>A0ABQ8A732</accession>
<gene>
    <name evidence="1" type="ORF">HID58_050786</name>
</gene>
<evidence type="ECO:0000313" key="1">
    <source>
        <dbReference type="EMBL" id="KAH0888357.1"/>
    </source>
</evidence>